<dbReference type="InterPro" id="IPR013783">
    <property type="entry name" value="Ig-like_fold"/>
</dbReference>
<feature type="domain" description="BRCT" evidence="2">
    <location>
        <begin position="187"/>
        <end position="275"/>
    </location>
</feature>
<feature type="domain" description="Fibronectin type-III" evidence="3">
    <location>
        <begin position="99"/>
        <end position="193"/>
    </location>
</feature>
<dbReference type="PANTHER" id="PTHR47351">
    <property type="entry name" value="CHITIN BIOSYNTHESIS PROTEIN CHS5"/>
    <property type="match status" value="1"/>
</dbReference>
<dbReference type="PROSITE" id="PS50853">
    <property type="entry name" value="FN3"/>
    <property type="match status" value="1"/>
</dbReference>
<dbReference type="InterPro" id="IPR003961">
    <property type="entry name" value="FN3_dom"/>
</dbReference>
<dbReference type="Gene3D" id="6.20.120.50">
    <property type="match status" value="1"/>
</dbReference>
<dbReference type="InterPro" id="IPR031673">
    <property type="entry name" value="Chs5_N"/>
</dbReference>
<dbReference type="Gene3D" id="2.60.40.10">
    <property type="entry name" value="Immunoglobulins"/>
    <property type="match status" value="1"/>
</dbReference>
<dbReference type="InterPro" id="IPR036420">
    <property type="entry name" value="BRCT_dom_sf"/>
</dbReference>
<dbReference type="Proteomes" id="UP000664203">
    <property type="component" value="Unassembled WGS sequence"/>
</dbReference>
<accession>A0A8H3FJZ7</accession>
<dbReference type="OrthoDB" id="245697at2759"/>
<sequence length="421" mass="45884">MLISLTVGKVDAGVAVLLTEDKRLVSCQWDSRPNLVSGALTDYRLNLQIEFPSILLPPSITSGSIVDITVSRNQSSELASQKSFASLQSSILSTYGLSSPKAPVLRCRNATQTSVVLEWDKIELATADLRSLSLYRNGARAGVIPQDKGIQATKVSGLAVDTEYTFHLVLRTSAGQYSSEKLVVKTHKMTDLSGITVTPGVLPAPLRESLGGAIERIGAKVAENVRIDTTHFVCTEGRGREWEKAGEMNIPIVRPEWVEGCEREGRIVGVRGYYLNADPRLRQVGQGVGMLQQQQQSPRPQQRKRMENQRTVPMQQLQQAPSTPSQPSNKSLPPPSLSPRPSSNGSEKGPPPPLPEKDAPSKQERLSIHEDERLSEKPDNRAVTSPTQEERSDVGVPGSGDENVEEPRTPADSASFSEVQL</sequence>
<keyword evidence="5" id="KW-1185">Reference proteome</keyword>
<feature type="compositionally biased region" description="Basic and acidic residues" evidence="1">
    <location>
        <begin position="355"/>
        <end position="380"/>
    </location>
</feature>
<protein>
    <submittedName>
        <fullName evidence="4">Chitin synthase, class 5</fullName>
    </submittedName>
</protein>
<dbReference type="FunFam" id="2.60.40.10:FF:000453">
    <property type="entry name" value="Chitin biosynthesis protein CHS5"/>
    <property type="match status" value="1"/>
</dbReference>
<dbReference type="PANTHER" id="PTHR47351:SF1">
    <property type="entry name" value="CHITIN BIOSYNTHESIS PROTEIN CHS5"/>
    <property type="match status" value="1"/>
</dbReference>
<dbReference type="Pfam" id="PF16892">
    <property type="entry name" value="CHS5_N"/>
    <property type="match status" value="1"/>
</dbReference>
<dbReference type="GO" id="GO:0034044">
    <property type="term" value="C:exomer complex"/>
    <property type="evidence" value="ECO:0007669"/>
    <property type="project" value="TreeGrafter"/>
</dbReference>
<dbReference type="CDD" id="cd17742">
    <property type="entry name" value="BRCT_CHS5_like"/>
    <property type="match status" value="1"/>
</dbReference>
<evidence type="ECO:0000259" key="3">
    <source>
        <dbReference type="PROSITE" id="PS50853"/>
    </source>
</evidence>
<evidence type="ECO:0000313" key="5">
    <source>
        <dbReference type="Proteomes" id="UP000664203"/>
    </source>
</evidence>
<dbReference type="InterPro" id="IPR036116">
    <property type="entry name" value="FN3_sf"/>
</dbReference>
<dbReference type="PROSITE" id="PS50172">
    <property type="entry name" value="BRCT"/>
    <property type="match status" value="1"/>
</dbReference>
<organism evidence="4 5">
    <name type="scientific">Alectoria fallacina</name>
    <dbReference type="NCBI Taxonomy" id="1903189"/>
    <lineage>
        <taxon>Eukaryota</taxon>
        <taxon>Fungi</taxon>
        <taxon>Dikarya</taxon>
        <taxon>Ascomycota</taxon>
        <taxon>Pezizomycotina</taxon>
        <taxon>Lecanoromycetes</taxon>
        <taxon>OSLEUM clade</taxon>
        <taxon>Lecanoromycetidae</taxon>
        <taxon>Lecanorales</taxon>
        <taxon>Lecanorineae</taxon>
        <taxon>Parmeliaceae</taxon>
        <taxon>Alectoria</taxon>
    </lineage>
</organism>
<dbReference type="GO" id="GO:0046983">
    <property type="term" value="F:protein dimerization activity"/>
    <property type="evidence" value="ECO:0007669"/>
    <property type="project" value="InterPro"/>
</dbReference>
<dbReference type="CDD" id="cd13945">
    <property type="entry name" value="Chs5_N"/>
    <property type="match status" value="1"/>
</dbReference>
<feature type="compositionally biased region" description="Polar residues" evidence="1">
    <location>
        <begin position="309"/>
        <end position="323"/>
    </location>
</feature>
<dbReference type="SUPFAM" id="SSF52113">
    <property type="entry name" value="BRCT domain"/>
    <property type="match status" value="1"/>
</dbReference>
<reference evidence="4" key="1">
    <citation type="submission" date="2021-03" db="EMBL/GenBank/DDBJ databases">
        <authorList>
            <person name="Tagirdzhanova G."/>
        </authorList>
    </citation>
    <scope>NUCLEOTIDE SEQUENCE</scope>
</reference>
<dbReference type="Pfam" id="PF16893">
    <property type="entry name" value="fn3_2"/>
    <property type="match status" value="1"/>
</dbReference>
<dbReference type="InterPro" id="IPR031669">
    <property type="entry name" value="Fn3_2"/>
</dbReference>
<dbReference type="GO" id="GO:0006893">
    <property type="term" value="P:Golgi to plasma membrane transport"/>
    <property type="evidence" value="ECO:0007669"/>
    <property type="project" value="TreeGrafter"/>
</dbReference>
<dbReference type="GO" id="GO:0000747">
    <property type="term" value="P:conjugation with cellular fusion"/>
    <property type="evidence" value="ECO:0007669"/>
    <property type="project" value="TreeGrafter"/>
</dbReference>
<dbReference type="InterPro" id="IPR052827">
    <property type="entry name" value="CHS_Export/Cell_Fusion_Reg"/>
</dbReference>
<dbReference type="Gene3D" id="3.40.50.10190">
    <property type="entry name" value="BRCT domain"/>
    <property type="match status" value="1"/>
</dbReference>
<feature type="region of interest" description="Disordered" evidence="1">
    <location>
        <begin position="287"/>
        <end position="421"/>
    </location>
</feature>
<dbReference type="SUPFAM" id="SSF49265">
    <property type="entry name" value="Fibronectin type III"/>
    <property type="match status" value="1"/>
</dbReference>
<feature type="compositionally biased region" description="Polar residues" evidence="1">
    <location>
        <begin position="412"/>
        <end position="421"/>
    </location>
</feature>
<name>A0A8H3FJZ7_9LECA</name>
<feature type="compositionally biased region" description="Low complexity" evidence="1">
    <location>
        <begin position="287"/>
        <end position="300"/>
    </location>
</feature>
<dbReference type="GO" id="GO:0005802">
    <property type="term" value="C:trans-Golgi network"/>
    <property type="evidence" value="ECO:0007669"/>
    <property type="project" value="TreeGrafter"/>
</dbReference>
<dbReference type="Pfam" id="PF12738">
    <property type="entry name" value="PTCB-BRCT"/>
    <property type="match status" value="1"/>
</dbReference>
<evidence type="ECO:0000256" key="1">
    <source>
        <dbReference type="SAM" id="MobiDB-lite"/>
    </source>
</evidence>
<evidence type="ECO:0000313" key="4">
    <source>
        <dbReference type="EMBL" id="CAF9923323.1"/>
    </source>
</evidence>
<dbReference type="AlphaFoldDB" id="A0A8H3FJZ7"/>
<gene>
    <name evidence="4" type="primary">CHS5</name>
    <name evidence="4" type="ORF">ALECFALPRED_002358</name>
</gene>
<proteinExistence type="predicted"/>
<comment type="caution">
    <text evidence="4">The sequence shown here is derived from an EMBL/GenBank/DDBJ whole genome shotgun (WGS) entry which is preliminary data.</text>
</comment>
<dbReference type="EMBL" id="CAJPDR010000167">
    <property type="protein sequence ID" value="CAF9923323.1"/>
    <property type="molecule type" value="Genomic_DNA"/>
</dbReference>
<evidence type="ECO:0000259" key="2">
    <source>
        <dbReference type="PROSITE" id="PS50172"/>
    </source>
</evidence>
<dbReference type="SMART" id="SM00292">
    <property type="entry name" value="BRCT"/>
    <property type="match status" value="1"/>
</dbReference>
<dbReference type="InterPro" id="IPR001357">
    <property type="entry name" value="BRCT_dom"/>
</dbReference>